<dbReference type="GO" id="GO:0008137">
    <property type="term" value="F:NADH dehydrogenase (ubiquinone) activity"/>
    <property type="evidence" value="ECO:0007669"/>
    <property type="project" value="UniProtKB-UniRule"/>
</dbReference>
<dbReference type="GeneID" id="65333480"/>
<keyword evidence="2" id="KW-0249">Electron transport</keyword>
<gene>
    <name evidence="3" type="primary">ND6</name>
</gene>
<feature type="transmembrane region" description="Helical" evidence="2">
    <location>
        <begin position="6"/>
        <end position="23"/>
    </location>
</feature>
<name>A0A7T1W790_9CNID</name>
<feature type="transmembrane region" description="Helical" evidence="2">
    <location>
        <begin position="28"/>
        <end position="46"/>
    </location>
</feature>
<keyword evidence="2" id="KW-0679">Respiratory chain</keyword>
<feature type="transmembrane region" description="Helical" evidence="2">
    <location>
        <begin position="52"/>
        <end position="74"/>
    </location>
</feature>
<dbReference type="RefSeq" id="YP_010127273.1">
    <property type="nucleotide sequence ID" value="NC_056275.1"/>
</dbReference>
<evidence type="ECO:0000256" key="1">
    <source>
        <dbReference type="ARBA" id="ARBA00021095"/>
    </source>
</evidence>
<sequence>MAEVFYGLSFIVVGSGIMVVSTFNPVFAVFWLVVVFISSAFLFLLLGIDFIAFIFLIIYVGAITILFLFVIMLLNLTDFPPGFRQGREADVTNYVFVGLLLGVFFFSEILSGWLFHESIFFFLKEPQWELTTQWTIIKLSNVEALGGVLYTICLPLFFLASFVLLVALIGALILTKETVEKGKFKLRKQDLFSQINKKF</sequence>
<keyword evidence="2" id="KW-0520">NAD</keyword>
<proteinExistence type="inferred from homology"/>
<keyword evidence="2" id="KW-0813">Transport</keyword>
<keyword evidence="2" id="KW-1133">Transmembrane helix</keyword>
<protein>
    <recommendedName>
        <fullName evidence="1 2">NADH-ubiquinone oxidoreductase chain 6</fullName>
        <ecNumber evidence="2">7.1.1.2</ecNumber>
    </recommendedName>
</protein>
<accession>A0A7T1W790</accession>
<evidence type="ECO:0000256" key="2">
    <source>
        <dbReference type="RuleBase" id="RU004430"/>
    </source>
</evidence>
<evidence type="ECO:0000313" key="3">
    <source>
        <dbReference type="EMBL" id="QPO84677.1"/>
    </source>
</evidence>
<dbReference type="AlphaFoldDB" id="A0A7T1W790"/>
<comment type="catalytic activity">
    <reaction evidence="2">
        <text>a ubiquinone + NADH + 5 H(+)(in) = a ubiquinol + NAD(+) + 4 H(+)(out)</text>
        <dbReference type="Rhea" id="RHEA:29091"/>
        <dbReference type="Rhea" id="RHEA-COMP:9565"/>
        <dbReference type="Rhea" id="RHEA-COMP:9566"/>
        <dbReference type="ChEBI" id="CHEBI:15378"/>
        <dbReference type="ChEBI" id="CHEBI:16389"/>
        <dbReference type="ChEBI" id="CHEBI:17976"/>
        <dbReference type="ChEBI" id="CHEBI:57540"/>
        <dbReference type="ChEBI" id="CHEBI:57945"/>
        <dbReference type="EC" id="7.1.1.2"/>
    </reaction>
</comment>
<dbReference type="CTD" id="4541"/>
<dbReference type="EMBL" id="MT409109">
    <property type="protein sequence ID" value="QPO84677.1"/>
    <property type="molecule type" value="Genomic_DNA"/>
</dbReference>
<organism evidence="3">
    <name type="scientific">Paraconotrochus antarcticus</name>
    <dbReference type="NCBI Taxonomy" id="2666516"/>
    <lineage>
        <taxon>Eukaryota</taxon>
        <taxon>Metazoa</taxon>
        <taxon>Cnidaria</taxon>
        <taxon>Anthozoa</taxon>
        <taxon>Hexacorallia</taxon>
        <taxon>Scleractinia</taxon>
        <taxon>Caryophylliina</taxon>
        <taxon>Caryophylliidae</taxon>
        <taxon>Paraconotrochus</taxon>
    </lineage>
</organism>
<dbReference type="PANTHER" id="PTHR33269:SF17">
    <property type="entry name" value="NADH-UBIQUINONE OXIDOREDUCTASE CHAIN 6"/>
    <property type="match status" value="1"/>
</dbReference>
<keyword evidence="2" id="KW-0830">Ubiquinone</keyword>
<dbReference type="InterPro" id="IPR001457">
    <property type="entry name" value="NADH_UbQ/plastoQ_OxRdtase_su6"/>
</dbReference>
<geneLocation type="mitochondrion" evidence="3"/>
<keyword evidence="2 3" id="KW-0496">Mitochondrion</keyword>
<feature type="transmembrane region" description="Helical" evidence="2">
    <location>
        <begin position="94"/>
        <end position="115"/>
    </location>
</feature>
<comment type="similarity">
    <text evidence="2">Belongs to the complex I subunit 6 family.</text>
</comment>
<feature type="transmembrane region" description="Helical" evidence="2">
    <location>
        <begin position="148"/>
        <end position="175"/>
    </location>
</feature>
<dbReference type="GO" id="GO:0031966">
    <property type="term" value="C:mitochondrial membrane"/>
    <property type="evidence" value="ECO:0007669"/>
    <property type="project" value="UniProtKB-SubCell"/>
</dbReference>
<dbReference type="InterPro" id="IPR042106">
    <property type="entry name" value="Nuo/plastoQ_OxRdtase_6_NuoJ"/>
</dbReference>
<dbReference type="Gene3D" id="1.20.120.1200">
    <property type="entry name" value="NADH-ubiquinone/plastoquinone oxidoreductase chain 6, subunit NuoJ"/>
    <property type="match status" value="1"/>
</dbReference>
<keyword evidence="2" id="KW-1278">Translocase</keyword>
<dbReference type="PANTHER" id="PTHR33269">
    <property type="entry name" value="NADH-UBIQUINONE OXIDOREDUCTASE CHAIN 6"/>
    <property type="match status" value="1"/>
</dbReference>
<keyword evidence="2" id="KW-0812">Transmembrane</keyword>
<dbReference type="EC" id="7.1.1.2" evidence="2"/>
<comment type="subcellular location">
    <subcellularLocation>
        <location evidence="2">Mitochondrion membrane</location>
        <topology evidence="2">Multi-pass membrane protein</topology>
    </subcellularLocation>
</comment>
<keyword evidence="2" id="KW-0472">Membrane</keyword>
<reference evidence="3" key="1">
    <citation type="submission" date="2020-04" db="EMBL/GenBank/DDBJ databases">
        <authorList>
            <person name="Stolarski J."/>
            <person name="Coronado I."/>
            <person name="Murphy J.K."/>
            <person name="Kitahara M.V."/>
            <person name="Janiszewska K."/>
            <person name="Mazur M."/>
            <person name="Gothmann A.M."/>
            <person name="Bovier A.S."/>
            <person name="Marin-Carbonne J."/>
            <person name="Quatrinni A.M."/>
            <person name="McFadden C."/>
            <person name="Higgins J.A."/>
            <person name="Robinson L.F."/>
            <person name="Taylor M."/>
            <person name="Meibom A."/>
        </authorList>
    </citation>
    <scope>NUCLEOTIDE SEQUENCE</scope>
</reference>
<comment type="function">
    <text evidence="2">Core subunit of the mitochondrial membrane respiratory chain NADH dehydrogenase (Complex I) which catalyzes electron transfer from NADH through the respiratory chain, using ubiquinone as an electron acceptor. Essential for the catalytic activity and assembly of complex I.</text>
</comment>
<dbReference type="Pfam" id="PF00499">
    <property type="entry name" value="Oxidored_q3"/>
    <property type="match status" value="1"/>
</dbReference>